<dbReference type="EMBL" id="WEKV01000020">
    <property type="protein sequence ID" value="KAB7782676.1"/>
    <property type="molecule type" value="Genomic_DNA"/>
</dbReference>
<proteinExistence type="predicted"/>
<dbReference type="InterPro" id="IPR053722">
    <property type="entry name" value="Curli_assembly_CsgC/AgfC"/>
</dbReference>
<gene>
    <name evidence="2" type="ORF">F8B43_5431</name>
</gene>
<evidence type="ECO:0000313" key="2">
    <source>
        <dbReference type="EMBL" id="KAB7782676.1"/>
    </source>
</evidence>
<name>A0A833J2Y1_9HYPH</name>
<sequence>MQPLASARGCTFLHFRLTRGGDGLTQQGGTMPADLPPPPLACSLSEHRTGMQVEILAEIRANSVQRGLYRLRVMKDGPSGGTQVSQQAAFTLEPGAVARMHGVSLSMEPQARYRAVLIVEAGDQATYRCERSGPEAADPL</sequence>
<dbReference type="InterPro" id="IPR047726">
    <property type="entry name" value="CsgH_dom"/>
</dbReference>
<dbReference type="InterPro" id="IPR048632">
    <property type="entry name" value="CsgH-like"/>
</dbReference>
<evidence type="ECO:0000259" key="1">
    <source>
        <dbReference type="Pfam" id="PF21112"/>
    </source>
</evidence>
<protein>
    <recommendedName>
        <fullName evidence="1">CsgH-like domain-containing protein</fullName>
    </recommendedName>
</protein>
<reference evidence="2 3" key="1">
    <citation type="submission" date="2019-10" db="EMBL/GenBank/DDBJ databases">
        <title>Draft Genome Sequence of the Caffeine Degrading Methylotroph Methylorubrum populi PINKEL.</title>
        <authorList>
            <person name="Dawson S.C."/>
            <person name="Zhang X."/>
            <person name="Wright M.E."/>
            <person name="Sharma G."/>
            <person name="Langner J.T."/>
            <person name="Ditty J.L."/>
            <person name="Subuyuj G.A."/>
        </authorList>
    </citation>
    <scope>NUCLEOTIDE SEQUENCE [LARGE SCALE GENOMIC DNA]</scope>
    <source>
        <strain evidence="2 3">Pinkel</strain>
    </source>
</reference>
<evidence type="ECO:0000313" key="3">
    <source>
        <dbReference type="Proteomes" id="UP000469949"/>
    </source>
</evidence>
<dbReference type="Proteomes" id="UP000469949">
    <property type="component" value="Unassembled WGS sequence"/>
</dbReference>
<dbReference type="AlphaFoldDB" id="A0A833J2Y1"/>
<feature type="domain" description="CsgH-like" evidence="1">
    <location>
        <begin position="41"/>
        <end position="129"/>
    </location>
</feature>
<comment type="caution">
    <text evidence="2">The sequence shown here is derived from an EMBL/GenBank/DDBJ whole genome shotgun (WGS) entry which is preliminary data.</text>
</comment>
<organism evidence="2 3">
    <name type="scientific">Methylorubrum populi</name>
    <dbReference type="NCBI Taxonomy" id="223967"/>
    <lineage>
        <taxon>Bacteria</taxon>
        <taxon>Pseudomonadati</taxon>
        <taxon>Pseudomonadota</taxon>
        <taxon>Alphaproteobacteria</taxon>
        <taxon>Hyphomicrobiales</taxon>
        <taxon>Methylobacteriaceae</taxon>
        <taxon>Methylorubrum</taxon>
    </lineage>
</organism>
<dbReference type="Gene3D" id="2.60.40.2420">
    <property type="match status" value="1"/>
</dbReference>
<dbReference type="NCBIfam" id="NF041112">
    <property type="entry name" value="chap_CsgH_alph"/>
    <property type="match status" value="1"/>
</dbReference>
<dbReference type="Pfam" id="PF21112">
    <property type="entry name" value="CsgH"/>
    <property type="match status" value="1"/>
</dbReference>
<accession>A0A833J2Y1</accession>